<dbReference type="Gene3D" id="1.25.40.80">
    <property type="match status" value="1"/>
</dbReference>
<name>A0A917SQI4_9RHOB</name>
<dbReference type="AlphaFoldDB" id="A0A917SQI4"/>
<dbReference type="PROSITE" id="PS00394">
    <property type="entry name" value="DNA_PHOTOLYASES_1_1"/>
    <property type="match status" value="1"/>
</dbReference>
<evidence type="ECO:0000313" key="10">
    <source>
        <dbReference type="Proteomes" id="UP000649829"/>
    </source>
</evidence>
<evidence type="ECO:0000259" key="8">
    <source>
        <dbReference type="PROSITE" id="PS51645"/>
    </source>
</evidence>
<dbReference type="Pfam" id="PF03441">
    <property type="entry name" value="FAD_binding_7"/>
    <property type="match status" value="1"/>
</dbReference>
<keyword evidence="2 5" id="KW-0285">Flavoprotein</keyword>
<keyword evidence="10" id="KW-1185">Reference proteome</keyword>
<comment type="cofactor">
    <cofactor evidence="1">
        <name>(6R)-5,10-methylene-5,6,7,8-tetrahydrofolate</name>
        <dbReference type="ChEBI" id="CHEBI:15636"/>
    </cofactor>
</comment>
<dbReference type="PROSITE" id="PS51645">
    <property type="entry name" value="PHR_CRY_ALPHA_BETA"/>
    <property type="match status" value="1"/>
</dbReference>
<feature type="binding site" evidence="5">
    <location>
        <begin position="235"/>
        <end position="239"/>
    </location>
    <ligand>
        <name>FAD</name>
        <dbReference type="ChEBI" id="CHEBI:57692"/>
    </ligand>
</feature>
<reference evidence="9" key="2">
    <citation type="submission" date="2020-09" db="EMBL/GenBank/DDBJ databases">
        <authorList>
            <person name="Sun Q."/>
            <person name="Zhou Y."/>
        </authorList>
    </citation>
    <scope>NUCLEOTIDE SEQUENCE</scope>
    <source>
        <strain evidence="9">CGMCC 1.6293</strain>
    </source>
</reference>
<evidence type="ECO:0000313" key="9">
    <source>
        <dbReference type="EMBL" id="GGL89746.1"/>
    </source>
</evidence>
<dbReference type="Proteomes" id="UP000649829">
    <property type="component" value="Unassembled WGS sequence"/>
</dbReference>
<feature type="domain" description="Photolyase/cryptochrome alpha/beta" evidence="8">
    <location>
        <begin position="5"/>
        <end position="131"/>
    </location>
</feature>
<protein>
    <submittedName>
        <fullName evidence="9">Deoxyribodipyrimidine photo-lyase</fullName>
    </submittedName>
</protein>
<comment type="similarity">
    <text evidence="7">Belongs to the DNA photolyase family.</text>
</comment>
<evidence type="ECO:0000256" key="5">
    <source>
        <dbReference type="PIRSR" id="PIRSR602081-1"/>
    </source>
</evidence>
<evidence type="ECO:0000256" key="6">
    <source>
        <dbReference type="PIRSR" id="PIRSR602081-2"/>
    </source>
</evidence>
<dbReference type="PRINTS" id="PR00147">
    <property type="entry name" value="DNAPHOTLYASE"/>
</dbReference>
<dbReference type="GO" id="GO:0071949">
    <property type="term" value="F:FAD binding"/>
    <property type="evidence" value="ECO:0007669"/>
    <property type="project" value="TreeGrafter"/>
</dbReference>
<dbReference type="Gene3D" id="1.10.579.10">
    <property type="entry name" value="DNA Cyclobutane Dipyrimidine Photolyase, subunit A, domain 3"/>
    <property type="match status" value="1"/>
</dbReference>
<dbReference type="InterPro" id="IPR036134">
    <property type="entry name" value="Crypto/Photolyase_FAD-like_sf"/>
</dbReference>
<dbReference type="InterPro" id="IPR005101">
    <property type="entry name" value="Cryptochr/Photolyase_FAD-bd"/>
</dbReference>
<evidence type="ECO:0000256" key="7">
    <source>
        <dbReference type="RuleBase" id="RU004182"/>
    </source>
</evidence>
<dbReference type="Gene3D" id="3.40.50.620">
    <property type="entry name" value="HUPs"/>
    <property type="match status" value="1"/>
</dbReference>
<dbReference type="GO" id="GO:0009416">
    <property type="term" value="P:response to light stimulus"/>
    <property type="evidence" value="ECO:0007669"/>
    <property type="project" value="TreeGrafter"/>
</dbReference>
<feature type="binding site" evidence="5">
    <location>
        <begin position="369"/>
        <end position="371"/>
    </location>
    <ligand>
        <name>FAD</name>
        <dbReference type="ChEBI" id="CHEBI:57692"/>
    </ligand>
</feature>
<dbReference type="GO" id="GO:0006950">
    <property type="term" value="P:response to stress"/>
    <property type="evidence" value="ECO:0007669"/>
    <property type="project" value="UniProtKB-ARBA"/>
</dbReference>
<sequence length="469" mass="53424">MSGKSPCIMWFRRDLRLADHPALRAAAEGGRPVVPVFIRDAVVDDMGAAPRWRLERGLEVFAEALETAGSRLVLRAGPALEVLRELVEETGADTIYWSRLYEPAARERDERVKAGLRDDGLEARSFPGHLLFEPWTVETGQGGYYKVFTPYWKAVKGRDLPAPCPKPDLTAPDRWPRSDRLADWSLGGAMNRGAAVVAEHVDAGEAAANRRFGQFVARRIDDYAGARDMLAEDGTSGMSQYLTLGEISPLTLWTRSLDASGEGAETFRKELAWREFSHHLVFHTPHITEENWREEWRDFPWNDDDRRKEVIAWKRGRTGEPVVDAAMRELFVTGRMHNRARMIVASYLCKHLLCHWRIGQKWFEECLVDWDPASNALGWQWVAGSGPDAAPYFRVFNPETQAERFDPDRAYRRRWLAEGEAQPTRTALSYFDAIPRSWRMDPGDPDPDRIVGLKEGRDRALAAYEEARS</sequence>
<dbReference type="GO" id="GO:0003677">
    <property type="term" value="F:DNA binding"/>
    <property type="evidence" value="ECO:0007669"/>
    <property type="project" value="TreeGrafter"/>
</dbReference>
<feature type="site" description="Electron transfer via tryptophanyl radical" evidence="6">
    <location>
        <position position="356"/>
    </location>
</feature>
<dbReference type="InterPro" id="IPR014729">
    <property type="entry name" value="Rossmann-like_a/b/a_fold"/>
</dbReference>
<dbReference type="EMBL" id="BMLF01000001">
    <property type="protein sequence ID" value="GGL89746.1"/>
    <property type="molecule type" value="Genomic_DNA"/>
</dbReference>
<accession>A0A917SQI4</accession>
<comment type="caution">
    <text evidence="9">The sequence shown here is derived from an EMBL/GenBank/DDBJ whole genome shotgun (WGS) entry which is preliminary data.</text>
</comment>
<comment type="cofactor">
    <cofactor evidence="5">
        <name>FAD</name>
        <dbReference type="ChEBI" id="CHEBI:57692"/>
    </cofactor>
    <text evidence="5">Binds 1 FAD per subunit.</text>
</comment>
<dbReference type="SUPFAM" id="SSF52425">
    <property type="entry name" value="Cryptochrome/photolyase, N-terminal domain"/>
    <property type="match status" value="1"/>
</dbReference>
<dbReference type="Pfam" id="PF00875">
    <property type="entry name" value="DNA_photolyase"/>
    <property type="match status" value="1"/>
</dbReference>
<dbReference type="InterPro" id="IPR036155">
    <property type="entry name" value="Crypto/Photolyase_N_sf"/>
</dbReference>
<dbReference type="PANTHER" id="PTHR11455:SF9">
    <property type="entry name" value="CRYPTOCHROME CIRCADIAN CLOCK 5 ISOFORM X1"/>
    <property type="match status" value="1"/>
</dbReference>
<keyword evidence="4 7" id="KW-0157">Chromophore</keyword>
<feature type="binding site" evidence="5">
    <location>
        <position position="223"/>
    </location>
    <ligand>
        <name>FAD</name>
        <dbReference type="ChEBI" id="CHEBI:57692"/>
    </ligand>
</feature>
<dbReference type="GO" id="GO:0006139">
    <property type="term" value="P:nucleobase-containing compound metabolic process"/>
    <property type="evidence" value="ECO:0007669"/>
    <property type="project" value="UniProtKB-ARBA"/>
</dbReference>
<evidence type="ECO:0000256" key="1">
    <source>
        <dbReference type="ARBA" id="ARBA00001932"/>
    </source>
</evidence>
<dbReference type="InterPro" id="IPR002081">
    <property type="entry name" value="Cryptochrome/DNA_photolyase_1"/>
</dbReference>
<dbReference type="SUPFAM" id="SSF48173">
    <property type="entry name" value="Cryptochrome/photolyase FAD-binding domain"/>
    <property type="match status" value="1"/>
</dbReference>
<evidence type="ECO:0000256" key="2">
    <source>
        <dbReference type="ARBA" id="ARBA00022630"/>
    </source>
</evidence>
<organism evidence="9 10">
    <name type="scientific">Pseudooceanicola nanhaiensis</name>
    <dbReference type="NCBI Taxonomy" id="375761"/>
    <lineage>
        <taxon>Bacteria</taxon>
        <taxon>Pseudomonadati</taxon>
        <taxon>Pseudomonadota</taxon>
        <taxon>Alphaproteobacteria</taxon>
        <taxon>Rhodobacterales</taxon>
        <taxon>Paracoccaceae</taxon>
        <taxon>Pseudooceanicola</taxon>
    </lineage>
</organism>
<evidence type="ECO:0000256" key="3">
    <source>
        <dbReference type="ARBA" id="ARBA00022827"/>
    </source>
</evidence>
<feature type="site" description="Electron transfer via tryptophanyl radical" evidence="6">
    <location>
        <position position="379"/>
    </location>
</feature>
<evidence type="ECO:0000256" key="4">
    <source>
        <dbReference type="ARBA" id="ARBA00022991"/>
    </source>
</evidence>
<feature type="binding site" evidence="5">
    <location>
        <position position="267"/>
    </location>
    <ligand>
        <name>FAD</name>
        <dbReference type="ChEBI" id="CHEBI:57692"/>
    </ligand>
</feature>
<keyword evidence="3 5" id="KW-0274">FAD</keyword>
<dbReference type="InterPro" id="IPR018394">
    <property type="entry name" value="DNA_photolyase_1_CS_C"/>
</dbReference>
<dbReference type="PANTHER" id="PTHR11455">
    <property type="entry name" value="CRYPTOCHROME"/>
    <property type="match status" value="1"/>
</dbReference>
<gene>
    <name evidence="9" type="ORF">GCM10011534_09830</name>
</gene>
<reference evidence="9" key="1">
    <citation type="journal article" date="2014" name="Int. J. Syst. Evol. Microbiol.">
        <title>Complete genome sequence of Corynebacterium casei LMG S-19264T (=DSM 44701T), isolated from a smear-ripened cheese.</title>
        <authorList>
            <consortium name="US DOE Joint Genome Institute (JGI-PGF)"/>
            <person name="Walter F."/>
            <person name="Albersmeier A."/>
            <person name="Kalinowski J."/>
            <person name="Ruckert C."/>
        </authorList>
    </citation>
    <scope>NUCLEOTIDE SEQUENCE</scope>
    <source>
        <strain evidence="9">CGMCC 1.6293</strain>
    </source>
</reference>
<feature type="site" description="Electron transfer via tryptophanyl radical" evidence="6">
    <location>
        <position position="301"/>
    </location>
</feature>
<dbReference type="GO" id="GO:0003904">
    <property type="term" value="F:deoxyribodipyrimidine photo-lyase activity"/>
    <property type="evidence" value="ECO:0007669"/>
    <property type="project" value="TreeGrafter"/>
</dbReference>
<proteinExistence type="inferred from homology"/>
<dbReference type="RefSeq" id="WP_028285876.1">
    <property type="nucleotide sequence ID" value="NZ_BMLF01000001.1"/>
</dbReference>
<dbReference type="InterPro" id="IPR006050">
    <property type="entry name" value="DNA_photolyase_N"/>
</dbReference>